<evidence type="ECO:0000313" key="1">
    <source>
        <dbReference type="EMBL" id="UTZ26724.1"/>
    </source>
</evidence>
<dbReference type="RefSeq" id="WP_255932991.1">
    <property type="nucleotide sequence ID" value="NZ_CP050467.1"/>
</dbReference>
<proteinExistence type="predicted"/>
<protein>
    <submittedName>
        <fullName evidence="1">Uncharacterized protein</fullName>
    </submittedName>
</protein>
<name>A0AAE9SJK5_9VIBR</name>
<gene>
    <name evidence="1" type="ORF">HB761_08080</name>
</gene>
<evidence type="ECO:0000313" key="2">
    <source>
        <dbReference type="Proteomes" id="UP001058687"/>
    </source>
</evidence>
<dbReference type="EMBL" id="CP050467">
    <property type="protein sequence ID" value="UTZ26724.1"/>
    <property type="molecule type" value="Genomic_DNA"/>
</dbReference>
<organism evidence="1 2">
    <name type="scientific">Vibrio campbellii</name>
    <dbReference type="NCBI Taxonomy" id="680"/>
    <lineage>
        <taxon>Bacteria</taxon>
        <taxon>Pseudomonadati</taxon>
        <taxon>Pseudomonadota</taxon>
        <taxon>Gammaproteobacteria</taxon>
        <taxon>Vibrionales</taxon>
        <taxon>Vibrionaceae</taxon>
        <taxon>Vibrio</taxon>
    </lineage>
</organism>
<accession>A0AAE9SJK5</accession>
<sequence length="60" mass="6956">MVGAFDEIVDNIESEIAELNGCEKNPKQQLTKLRLQNVAIRYQDPTFMDYAFTSRLVYLD</sequence>
<dbReference type="Proteomes" id="UP001058687">
    <property type="component" value="Chromosome 1"/>
</dbReference>
<reference evidence="1" key="1">
    <citation type="submission" date="2020-03" db="EMBL/GenBank/DDBJ databases">
        <title>Five strains of Vibrio campbellii isolated from Mariana Trench.</title>
        <authorList>
            <person name="Liang J."/>
            <person name="Zhang X.-H."/>
        </authorList>
    </citation>
    <scope>NUCLEOTIDE SEQUENCE</scope>
    <source>
        <strain evidence="1">LJC014</strain>
    </source>
</reference>
<dbReference type="AlphaFoldDB" id="A0AAE9SJK5"/>